<protein>
    <submittedName>
        <fullName evidence="4">HNH endonuclease family protein</fullName>
    </submittedName>
</protein>
<accession>A0ABV5YHP2</accession>
<dbReference type="Proteomes" id="UP001589627">
    <property type="component" value="Unassembled WGS sequence"/>
</dbReference>
<reference evidence="4 5" key="1">
    <citation type="submission" date="2024-09" db="EMBL/GenBank/DDBJ databases">
        <authorList>
            <person name="Sun Q."/>
            <person name="Mori K."/>
        </authorList>
    </citation>
    <scope>NUCLEOTIDE SEQUENCE [LARGE SCALE GENOMIC DNA]</scope>
    <source>
        <strain evidence="4 5">TBRC 0563</strain>
    </source>
</reference>
<dbReference type="PANTHER" id="PTHR24094">
    <property type="entry name" value="SECRETED PROTEIN"/>
    <property type="match status" value="1"/>
</dbReference>
<dbReference type="PROSITE" id="PS51257">
    <property type="entry name" value="PROKAR_LIPOPROTEIN"/>
    <property type="match status" value="1"/>
</dbReference>
<name>A0ABV5YHP2_9ACTN</name>
<organism evidence="4 5">
    <name type="scientific">Actinoallomurus acaciae</name>
    <dbReference type="NCBI Taxonomy" id="502577"/>
    <lineage>
        <taxon>Bacteria</taxon>
        <taxon>Bacillati</taxon>
        <taxon>Actinomycetota</taxon>
        <taxon>Actinomycetes</taxon>
        <taxon>Streptosporangiales</taxon>
        <taxon>Thermomonosporaceae</taxon>
        <taxon>Actinoallomurus</taxon>
    </lineage>
</organism>
<comment type="caution">
    <text evidence="4">The sequence shown here is derived from an EMBL/GenBank/DDBJ whole genome shotgun (WGS) entry which is preliminary data.</text>
</comment>
<keyword evidence="4" id="KW-0255">Endonuclease</keyword>
<keyword evidence="2" id="KW-0732">Signal</keyword>
<dbReference type="PANTHER" id="PTHR24094:SF15">
    <property type="entry name" value="AMP-DEPENDENT SYNTHETASE_LIGASE DOMAIN-CONTAINING PROTEIN-RELATED"/>
    <property type="match status" value="1"/>
</dbReference>
<dbReference type="GO" id="GO:0004519">
    <property type="term" value="F:endonuclease activity"/>
    <property type="evidence" value="ECO:0007669"/>
    <property type="project" value="UniProtKB-KW"/>
</dbReference>
<feature type="compositionally biased region" description="Low complexity" evidence="1">
    <location>
        <begin position="30"/>
        <end position="42"/>
    </location>
</feature>
<dbReference type="InterPro" id="IPR011089">
    <property type="entry name" value="GmrSD_C"/>
</dbReference>
<feature type="compositionally biased region" description="Basic and acidic residues" evidence="1">
    <location>
        <begin position="45"/>
        <end position="67"/>
    </location>
</feature>
<dbReference type="EMBL" id="JBHLZP010000145">
    <property type="protein sequence ID" value="MFB9834553.1"/>
    <property type="molecule type" value="Genomic_DNA"/>
</dbReference>
<feature type="signal peptide" evidence="2">
    <location>
        <begin position="1"/>
        <end position="22"/>
    </location>
</feature>
<evidence type="ECO:0000256" key="2">
    <source>
        <dbReference type="SAM" id="SignalP"/>
    </source>
</evidence>
<feature type="chain" id="PRO_5046122919" evidence="2">
    <location>
        <begin position="23"/>
        <end position="229"/>
    </location>
</feature>
<keyword evidence="4" id="KW-0378">Hydrolase</keyword>
<feature type="region of interest" description="Disordered" evidence="1">
    <location>
        <begin position="30"/>
        <end position="75"/>
    </location>
</feature>
<dbReference type="RefSeq" id="WP_378204372.1">
    <property type="nucleotide sequence ID" value="NZ_JBHLZP010000145.1"/>
</dbReference>
<evidence type="ECO:0000256" key="1">
    <source>
        <dbReference type="SAM" id="MobiDB-lite"/>
    </source>
</evidence>
<evidence type="ECO:0000313" key="4">
    <source>
        <dbReference type="EMBL" id="MFB9834553.1"/>
    </source>
</evidence>
<keyword evidence="5" id="KW-1185">Reference proteome</keyword>
<feature type="domain" description="GmrSD restriction endonucleases C-terminal" evidence="3">
    <location>
        <begin position="92"/>
        <end position="223"/>
    </location>
</feature>
<gene>
    <name evidence="4" type="ORF">ACFFNX_20420</name>
</gene>
<evidence type="ECO:0000259" key="3">
    <source>
        <dbReference type="Pfam" id="PF07510"/>
    </source>
</evidence>
<sequence>MSVRRRVGVQVSSMVVSVFVVAGCAGNVSLSGDGPSSSSSGKSSKKGDKGSERTARKELAGLKEAKPDSMTGYSRRQFGPAWKDVDHNGCDTRNDILARDLDDAKKRNKCVVISGTLDDPYTGKQITFAKAHAVEVQIDHIFPLGLAWRMGADHWTEEKRTELANDRDNLLAVWGRPNEQKSDKGPSEWQPQKSFQCTYAEKFIAVADEYHLSVTQADHDELGDMLDTC</sequence>
<dbReference type="Pfam" id="PF07510">
    <property type="entry name" value="GmrSD_C"/>
    <property type="match status" value="1"/>
</dbReference>
<evidence type="ECO:0000313" key="5">
    <source>
        <dbReference type="Proteomes" id="UP001589627"/>
    </source>
</evidence>
<proteinExistence type="predicted"/>
<keyword evidence="4" id="KW-0540">Nuclease</keyword>